<dbReference type="SFLD" id="SFLDS00052">
    <property type="entry name" value="Ferric_Reductase_Domain"/>
    <property type="match status" value="1"/>
</dbReference>
<dbReference type="SUPFAM" id="SSF63380">
    <property type="entry name" value="Riboflavin synthase domain-like"/>
    <property type="match status" value="1"/>
</dbReference>
<feature type="transmembrane region" description="Helical" evidence="13">
    <location>
        <begin position="224"/>
        <end position="247"/>
    </location>
</feature>
<dbReference type="OrthoDB" id="17725at2759"/>
<reference evidence="15 16" key="1">
    <citation type="submission" date="2016-07" db="EMBL/GenBank/DDBJ databases">
        <title>Pervasive Adenine N6-methylation of Active Genes in Fungi.</title>
        <authorList>
            <consortium name="DOE Joint Genome Institute"/>
            <person name="Mondo S.J."/>
            <person name="Dannebaum R.O."/>
            <person name="Kuo R.C."/>
            <person name="Labutti K."/>
            <person name="Haridas S."/>
            <person name="Kuo A."/>
            <person name="Salamov A."/>
            <person name="Ahrendt S.R."/>
            <person name="Lipzen A."/>
            <person name="Sullivan W."/>
            <person name="Andreopoulos W.B."/>
            <person name="Clum A."/>
            <person name="Lindquist E."/>
            <person name="Daum C."/>
            <person name="Ramamoorthy G.K."/>
            <person name="Gryganskyi A."/>
            <person name="Culley D."/>
            <person name="Magnuson J.K."/>
            <person name="James T.Y."/>
            <person name="O'Malley M.A."/>
            <person name="Stajich J.E."/>
            <person name="Spatafora J.W."/>
            <person name="Visel A."/>
            <person name="Grigoriev I.V."/>
        </authorList>
    </citation>
    <scope>NUCLEOTIDE SEQUENCE [LARGE SCALE GENOMIC DNA]</scope>
    <source>
        <strain evidence="15 16">CBS 129021</strain>
    </source>
</reference>
<evidence type="ECO:0000313" key="15">
    <source>
        <dbReference type="EMBL" id="ORY67597.1"/>
    </source>
</evidence>
<comment type="catalytic activity">
    <reaction evidence="12">
        <text>2 a Fe(II)-siderophore + NADP(+) + H(+) = 2 a Fe(III)-siderophore + NADPH</text>
        <dbReference type="Rhea" id="RHEA:28795"/>
        <dbReference type="Rhea" id="RHEA-COMP:11342"/>
        <dbReference type="Rhea" id="RHEA-COMP:11344"/>
        <dbReference type="ChEBI" id="CHEBI:15378"/>
        <dbReference type="ChEBI" id="CHEBI:29033"/>
        <dbReference type="ChEBI" id="CHEBI:29034"/>
        <dbReference type="ChEBI" id="CHEBI:57783"/>
        <dbReference type="ChEBI" id="CHEBI:58349"/>
        <dbReference type="EC" id="1.16.1.9"/>
    </reaction>
</comment>
<keyword evidence="10" id="KW-0406">Ion transport</keyword>
<evidence type="ECO:0000256" key="5">
    <source>
        <dbReference type="ARBA" id="ARBA00022475"/>
    </source>
</evidence>
<dbReference type="FunCoup" id="A0A1Y2E836">
    <property type="interactions" value="13"/>
</dbReference>
<dbReference type="GO" id="GO:0052851">
    <property type="term" value="F:ferric-chelate reductase (NADPH) activity"/>
    <property type="evidence" value="ECO:0007669"/>
    <property type="project" value="UniProtKB-EC"/>
</dbReference>
<evidence type="ECO:0000256" key="12">
    <source>
        <dbReference type="ARBA" id="ARBA00048483"/>
    </source>
</evidence>
<dbReference type="InterPro" id="IPR051410">
    <property type="entry name" value="Ferric/Cupric_Reductase"/>
</dbReference>
<dbReference type="InterPro" id="IPR013121">
    <property type="entry name" value="Fe_red_NAD-bd_6"/>
</dbReference>
<dbReference type="PANTHER" id="PTHR32361">
    <property type="entry name" value="FERRIC/CUPRIC REDUCTASE TRANSMEMBRANE COMPONENT"/>
    <property type="match status" value="1"/>
</dbReference>
<name>A0A1Y2E836_9PEZI</name>
<feature type="transmembrane region" description="Helical" evidence="13">
    <location>
        <begin position="105"/>
        <end position="128"/>
    </location>
</feature>
<evidence type="ECO:0000256" key="13">
    <source>
        <dbReference type="SAM" id="Phobius"/>
    </source>
</evidence>
<feature type="transmembrane region" description="Helical" evidence="13">
    <location>
        <begin position="47"/>
        <end position="69"/>
    </location>
</feature>
<keyword evidence="6 13" id="KW-0812">Transmembrane</keyword>
<keyword evidence="16" id="KW-1185">Reference proteome</keyword>
<dbReference type="InterPro" id="IPR039261">
    <property type="entry name" value="FNR_nucleotide-bd"/>
</dbReference>
<dbReference type="InterPro" id="IPR017927">
    <property type="entry name" value="FAD-bd_FR_type"/>
</dbReference>
<sequence length="612" mass="68711">MDMEIVRWLDQPVMLHSSRADTCKLTAEQCAYRIGYWRYWYEADHRFALPTVYLFIAAIALCTIAFWSLRLAPSGLRKQAWWQKLVSSVRFIAYRRYEVKALHTGTSSVAVVALLIIGAAFFLAMTLGPSPYYWPNTRTLSYGSSPPLATRTGWMALACLPFLIILPTKANMIATLTGVSHERLIVFHNWVGWAMFALALVHTFPFIIFHIWKGDMVLQWNTSVVYWTGVAAIIPQAYLQVMSLPWISTESTCDRNRYYEFFKATHYFAAILFVVFFFLHCDFRLTSWDYFIATGVLYTLSFLYSQIRTYFEFGVSHRASFALVSDLVMKITVPIDTTWQPGQHFFLRFLTLGPHALTAHPFTICSVPSLKRNAEKSKLVFYVSPRGGMTGRLASLAAQQPNFSVPVLLDGPYGGLKTKPLHSYDHSLVIACGAGSALSVGLVMDTLLHLYRTPKSDEEGTRHQMQVVIATRDRQFTEWYEEALTEFMEENGISWDANSIQIMVYLTAVYGPQAINSSDELDARAEKGLVENTGPPTSTSGRIPFKIVCGRPDISAIVRESTLRPGVSVGIATCGPAAVLKDTQNAAADAQLRILSSEAGAREVYLHSEVFT</sequence>
<keyword evidence="7" id="KW-0249">Electron transport</keyword>
<evidence type="ECO:0000256" key="11">
    <source>
        <dbReference type="ARBA" id="ARBA00023136"/>
    </source>
</evidence>
<evidence type="ECO:0000256" key="4">
    <source>
        <dbReference type="ARBA" id="ARBA00022448"/>
    </source>
</evidence>
<gene>
    <name evidence="15" type="ORF">BCR38DRAFT_510821</name>
</gene>
<dbReference type="GO" id="GO:0015677">
    <property type="term" value="P:copper ion import"/>
    <property type="evidence" value="ECO:0007669"/>
    <property type="project" value="TreeGrafter"/>
</dbReference>
<feature type="transmembrane region" description="Helical" evidence="13">
    <location>
        <begin position="187"/>
        <end position="212"/>
    </location>
</feature>
<dbReference type="InParanoid" id="A0A1Y2E836"/>
<dbReference type="Proteomes" id="UP000193689">
    <property type="component" value="Unassembled WGS sequence"/>
</dbReference>
<keyword evidence="11 13" id="KW-0472">Membrane</keyword>
<evidence type="ECO:0000256" key="8">
    <source>
        <dbReference type="ARBA" id="ARBA00022989"/>
    </source>
</evidence>
<feature type="transmembrane region" description="Helical" evidence="13">
    <location>
        <begin position="259"/>
        <end position="279"/>
    </location>
</feature>
<dbReference type="RefSeq" id="XP_040718221.1">
    <property type="nucleotide sequence ID" value="XM_040865020.1"/>
</dbReference>
<keyword evidence="9" id="KW-0560">Oxidoreductase</keyword>
<comment type="subcellular location">
    <subcellularLocation>
        <location evidence="1">Cell membrane</location>
        <topology evidence="1">Multi-pass membrane protein</topology>
    </subcellularLocation>
</comment>
<dbReference type="STRING" id="1141098.A0A1Y2E836"/>
<proteinExistence type="inferred from homology"/>
<evidence type="ECO:0000256" key="7">
    <source>
        <dbReference type="ARBA" id="ARBA00022982"/>
    </source>
</evidence>
<protein>
    <recommendedName>
        <fullName evidence="3">ferric-chelate reductase (NADPH)</fullName>
        <ecNumber evidence="3">1.16.1.9</ecNumber>
    </recommendedName>
</protein>
<dbReference type="GO" id="GO:0006826">
    <property type="term" value="P:iron ion transport"/>
    <property type="evidence" value="ECO:0007669"/>
    <property type="project" value="TreeGrafter"/>
</dbReference>
<dbReference type="PROSITE" id="PS51384">
    <property type="entry name" value="FAD_FR"/>
    <property type="match status" value="1"/>
</dbReference>
<dbReference type="GO" id="GO:0006879">
    <property type="term" value="P:intracellular iron ion homeostasis"/>
    <property type="evidence" value="ECO:0007669"/>
    <property type="project" value="TreeGrafter"/>
</dbReference>
<dbReference type="Pfam" id="PF08030">
    <property type="entry name" value="NAD_binding_6"/>
    <property type="match status" value="1"/>
</dbReference>
<dbReference type="Pfam" id="PF01794">
    <property type="entry name" value="Ferric_reduct"/>
    <property type="match status" value="1"/>
</dbReference>
<dbReference type="InterPro" id="IPR013112">
    <property type="entry name" value="FAD-bd_8"/>
</dbReference>
<feature type="transmembrane region" description="Helical" evidence="13">
    <location>
        <begin position="285"/>
        <end position="304"/>
    </location>
</feature>
<evidence type="ECO:0000256" key="6">
    <source>
        <dbReference type="ARBA" id="ARBA00022692"/>
    </source>
</evidence>
<dbReference type="Gene3D" id="3.40.50.80">
    <property type="entry name" value="Nucleotide-binding domain of ferredoxin-NADP reductase (FNR) module"/>
    <property type="match status" value="1"/>
</dbReference>
<dbReference type="AlphaFoldDB" id="A0A1Y2E836"/>
<evidence type="ECO:0000256" key="9">
    <source>
        <dbReference type="ARBA" id="ARBA00023002"/>
    </source>
</evidence>
<keyword evidence="5" id="KW-1003">Cell membrane</keyword>
<feature type="transmembrane region" description="Helical" evidence="13">
    <location>
        <begin position="148"/>
        <end position="166"/>
    </location>
</feature>
<dbReference type="GeneID" id="63781232"/>
<feature type="domain" description="FAD-binding FR-type" evidence="14">
    <location>
        <begin position="308"/>
        <end position="419"/>
    </location>
</feature>
<dbReference type="InterPro" id="IPR017938">
    <property type="entry name" value="Riboflavin_synthase-like_b-brl"/>
</dbReference>
<dbReference type="EC" id="1.16.1.9" evidence="3"/>
<keyword evidence="8 13" id="KW-1133">Transmembrane helix</keyword>
<dbReference type="EMBL" id="MCFJ01000004">
    <property type="protein sequence ID" value="ORY67597.1"/>
    <property type="molecule type" value="Genomic_DNA"/>
</dbReference>
<organism evidence="15 16">
    <name type="scientific">Pseudomassariella vexata</name>
    <dbReference type="NCBI Taxonomy" id="1141098"/>
    <lineage>
        <taxon>Eukaryota</taxon>
        <taxon>Fungi</taxon>
        <taxon>Dikarya</taxon>
        <taxon>Ascomycota</taxon>
        <taxon>Pezizomycotina</taxon>
        <taxon>Sordariomycetes</taxon>
        <taxon>Xylariomycetidae</taxon>
        <taxon>Amphisphaeriales</taxon>
        <taxon>Pseudomassariaceae</taxon>
        <taxon>Pseudomassariella</taxon>
    </lineage>
</organism>
<dbReference type="GO" id="GO:0005886">
    <property type="term" value="C:plasma membrane"/>
    <property type="evidence" value="ECO:0007669"/>
    <property type="project" value="UniProtKB-SubCell"/>
</dbReference>
<evidence type="ECO:0000256" key="10">
    <source>
        <dbReference type="ARBA" id="ARBA00023065"/>
    </source>
</evidence>
<dbReference type="PANTHER" id="PTHR32361:SF23">
    <property type="entry name" value="FERRIC-CHELATE REDUCTASE"/>
    <property type="match status" value="1"/>
</dbReference>
<evidence type="ECO:0000256" key="2">
    <source>
        <dbReference type="ARBA" id="ARBA00006278"/>
    </source>
</evidence>
<dbReference type="SFLD" id="SFLDG01168">
    <property type="entry name" value="Ferric_reductase_subgroup_(FRE"/>
    <property type="match status" value="1"/>
</dbReference>
<evidence type="ECO:0000256" key="3">
    <source>
        <dbReference type="ARBA" id="ARBA00012668"/>
    </source>
</evidence>
<evidence type="ECO:0000256" key="1">
    <source>
        <dbReference type="ARBA" id="ARBA00004651"/>
    </source>
</evidence>
<dbReference type="InterPro" id="IPR013130">
    <property type="entry name" value="Fe3_Rdtase_TM_dom"/>
</dbReference>
<evidence type="ECO:0000313" key="16">
    <source>
        <dbReference type="Proteomes" id="UP000193689"/>
    </source>
</evidence>
<dbReference type="CDD" id="cd06186">
    <property type="entry name" value="NOX_Duox_like_FAD_NADP"/>
    <property type="match status" value="1"/>
</dbReference>
<dbReference type="Pfam" id="PF08022">
    <property type="entry name" value="FAD_binding_8"/>
    <property type="match status" value="1"/>
</dbReference>
<comment type="caution">
    <text evidence="15">The sequence shown here is derived from an EMBL/GenBank/DDBJ whole genome shotgun (WGS) entry which is preliminary data.</text>
</comment>
<keyword evidence="4" id="KW-0813">Transport</keyword>
<evidence type="ECO:0000259" key="14">
    <source>
        <dbReference type="PROSITE" id="PS51384"/>
    </source>
</evidence>
<comment type="similarity">
    <text evidence="2">Belongs to the ferric reductase (FRE) family.</text>
</comment>
<accession>A0A1Y2E836</accession>